<dbReference type="SUPFAM" id="SSF160104">
    <property type="entry name" value="Acetoacetate decarboxylase-like"/>
    <property type="match status" value="1"/>
</dbReference>
<dbReference type="InterPro" id="IPR010451">
    <property type="entry name" value="Acetoacetate_decarboxylase"/>
</dbReference>
<dbReference type="RefSeq" id="WP_089072881.1">
    <property type="nucleotide sequence ID" value="NZ_CBCSAM010000005.1"/>
</dbReference>
<evidence type="ECO:0000313" key="2">
    <source>
        <dbReference type="Proteomes" id="UP000242175"/>
    </source>
</evidence>
<reference evidence="1 2" key="1">
    <citation type="journal article" date="2016" name="Int. J. Syst. Evol. Microbiol.">
        <title>Paraphotobacterium marinum gen. nov., sp. nov., a member of the family Vibrionaceae, isolated from surface seawater.</title>
        <authorList>
            <person name="Huang Z."/>
            <person name="Dong C."/>
            <person name="Shao Z."/>
        </authorList>
    </citation>
    <scope>NUCLEOTIDE SEQUENCE [LARGE SCALE GENOMIC DNA]</scope>
    <source>
        <strain evidence="1 2">NSCS20N07D</strain>
    </source>
</reference>
<dbReference type="KEGG" id="pmai:CF386_02380"/>
<dbReference type="InterPro" id="IPR023375">
    <property type="entry name" value="ADC_dom_sf"/>
</dbReference>
<dbReference type="OrthoDB" id="1633687at2"/>
<keyword evidence="2" id="KW-1185">Reference proteome</keyword>
<dbReference type="Pfam" id="PF06314">
    <property type="entry name" value="ADC"/>
    <property type="match status" value="1"/>
</dbReference>
<protein>
    <submittedName>
        <fullName evidence="1">Acetoacetate decarboxylase</fullName>
        <ecNumber evidence="1">4.1.1.4</ecNumber>
    </submittedName>
</protein>
<organism evidence="1 2">
    <name type="scientific">Paraphotobacterium marinum</name>
    <dbReference type="NCBI Taxonomy" id="1755811"/>
    <lineage>
        <taxon>Bacteria</taxon>
        <taxon>Pseudomonadati</taxon>
        <taxon>Pseudomonadota</taxon>
        <taxon>Gammaproteobacteria</taxon>
        <taxon>Vibrionales</taxon>
        <taxon>Vibrionaceae</taxon>
        <taxon>Paraphotobacterium</taxon>
    </lineage>
</organism>
<evidence type="ECO:0000313" key="1">
    <source>
        <dbReference type="EMBL" id="ASK77971.1"/>
    </source>
</evidence>
<dbReference type="Proteomes" id="UP000242175">
    <property type="component" value="Chromosome large"/>
</dbReference>
<dbReference type="GO" id="GO:0047602">
    <property type="term" value="F:acetoacetate decarboxylase activity"/>
    <property type="evidence" value="ECO:0007669"/>
    <property type="project" value="UniProtKB-EC"/>
</dbReference>
<name>A0A220VCG3_9GAMM</name>
<dbReference type="AlphaFoldDB" id="A0A220VCG3"/>
<gene>
    <name evidence="1" type="ORF">CF386_02380</name>
</gene>
<dbReference type="EC" id="4.1.1.4" evidence="1"/>
<dbReference type="NCBIfam" id="NF002614">
    <property type="entry name" value="PRK02265.1"/>
    <property type="match status" value="1"/>
</dbReference>
<sequence length="247" mass="27581">MNIDQIKKNAFCMPITSPSGLQIDYKFKNREYLIISYETDIELLREIVPEPLKVVSNVVHYEFMKMPDSAGFGSFTESGQLIDVEYNGKRGTYSHLMFVDDVASISAGREIWGFPKKYGKPSLEVDVDTLTGKLKYNQTDIAVGTMGYKYYEGDINAETKSAENTPTYLLKIIPSADGKGADICQLVEYYMSDVNVKGVWSGPAALQLFNHALAPVANLPVRKVIGGKHKIIDFTLSFGNVVFDYLK</sequence>
<dbReference type="Gene3D" id="2.40.400.10">
    <property type="entry name" value="Acetoacetate decarboxylase-like"/>
    <property type="match status" value="1"/>
</dbReference>
<keyword evidence="1" id="KW-0456">Lyase</keyword>
<proteinExistence type="predicted"/>
<accession>A0A220VCG3</accession>
<dbReference type="EMBL" id="CP022355">
    <property type="protein sequence ID" value="ASK77971.1"/>
    <property type="molecule type" value="Genomic_DNA"/>
</dbReference>